<evidence type="ECO:0000313" key="2">
    <source>
        <dbReference type="Proteomes" id="UP000184342"/>
    </source>
</evidence>
<dbReference type="EMBL" id="FQYT01000010">
    <property type="protein sequence ID" value="SHJ00629.1"/>
    <property type="molecule type" value="Genomic_DNA"/>
</dbReference>
<proteinExistence type="predicted"/>
<dbReference type="OrthoDB" id="9778569at2"/>
<dbReference type="Proteomes" id="UP000184342">
    <property type="component" value="Unassembled WGS sequence"/>
</dbReference>
<dbReference type="RefSeq" id="WP_073993440.1">
    <property type="nucleotide sequence ID" value="NZ_FQYT01000010.1"/>
</dbReference>
<dbReference type="GO" id="GO:0009117">
    <property type="term" value="P:nucleotide metabolic process"/>
    <property type="evidence" value="ECO:0007669"/>
    <property type="project" value="InterPro"/>
</dbReference>
<dbReference type="GO" id="GO:0000166">
    <property type="term" value="F:nucleotide binding"/>
    <property type="evidence" value="ECO:0007669"/>
    <property type="project" value="InterPro"/>
</dbReference>
<name>A0A1M6FSM0_9FIRM</name>
<dbReference type="InterPro" id="IPR010394">
    <property type="entry name" value="5-nucleotidase"/>
</dbReference>
<keyword evidence="2" id="KW-1185">Reference proteome</keyword>
<dbReference type="PANTHER" id="PTHR31367:SF5">
    <property type="entry name" value="CYTOSOLIC 5'-NUCLEOTIDASE 1A"/>
    <property type="match status" value="1"/>
</dbReference>
<organism evidence="1 2">
    <name type="scientific">Parasporobacterium paucivorans DSM 15970</name>
    <dbReference type="NCBI Taxonomy" id="1122934"/>
    <lineage>
        <taxon>Bacteria</taxon>
        <taxon>Bacillati</taxon>
        <taxon>Bacillota</taxon>
        <taxon>Clostridia</taxon>
        <taxon>Lachnospirales</taxon>
        <taxon>Lachnospiraceae</taxon>
        <taxon>Parasporobacterium</taxon>
    </lineage>
</organism>
<dbReference type="AlphaFoldDB" id="A0A1M6FSM0"/>
<protein>
    <submittedName>
        <fullName evidence="1">5'-nucleotidase</fullName>
    </submittedName>
</protein>
<reference evidence="1 2" key="1">
    <citation type="submission" date="2016-11" db="EMBL/GenBank/DDBJ databases">
        <authorList>
            <person name="Jaros S."/>
            <person name="Januszkiewicz K."/>
            <person name="Wedrychowicz H."/>
        </authorList>
    </citation>
    <scope>NUCLEOTIDE SEQUENCE [LARGE SCALE GENOMIC DNA]</scope>
    <source>
        <strain evidence="1 2">DSM 15970</strain>
    </source>
</reference>
<accession>A0A1M6FSM0</accession>
<dbReference type="PANTHER" id="PTHR31367">
    <property type="entry name" value="CYTOSOLIC 5'-NUCLEOTIDASE 1 FAMILY MEMBER"/>
    <property type="match status" value="1"/>
</dbReference>
<sequence length="306" mass="34142">MHKFENCLVIGVSSRALFNLEDENRLYEKEGVAVYSRYQVEHEDVILTPGPAFNLVKAFLNLNNMNPFERKVEIIVMSRNNADTSLRIFNSIKHYNLDITRAALTGGNLLFPYLNAFRTDLFLSASEEDVQQAVNAGFAAGIIYTQNLAGGSSNGLDQIRIAFDGDAVLFSDESEKIYKEKGIEAFQENEIKNAQNPLPEGPFAKFLKILSSLQHGFDSNEPPIRTALVTARNAPAHERVIRTLRAWDVRIDEAFFLGGIAKSDVLEAFGAHIFFDDQAIHTDPASEVVSSARVPYRQVLVNEGNE</sequence>
<dbReference type="GO" id="GO:0000287">
    <property type="term" value="F:magnesium ion binding"/>
    <property type="evidence" value="ECO:0007669"/>
    <property type="project" value="InterPro"/>
</dbReference>
<dbReference type="Pfam" id="PF06189">
    <property type="entry name" value="5-nucleotidase"/>
    <property type="match status" value="1"/>
</dbReference>
<dbReference type="STRING" id="1122934.SAMN02745691_01188"/>
<gene>
    <name evidence="1" type="ORF">SAMN02745691_01188</name>
</gene>
<evidence type="ECO:0000313" key="1">
    <source>
        <dbReference type="EMBL" id="SHJ00629.1"/>
    </source>
</evidence>
<dbReference type="GO" id="GO:0008253">
    <property type="term" value="F:5'-nucleotidase activity"/>
    <property type="evidence" value="ECO:0007669"/>
    <property type="project" value="InterPro"/>
</dbReference>
<dbReference type="GO" id="GO:0005737">
    <property type="term" value="C:cytoplasm"/>
    <property type="evidence" value="ECO:0007669"/>
    <property type="project" value="InterPro"/>
</dbReference>